<evidence type="ECO:0000313" key="3">
    <source>
        <dbReference type="Proteomes" id="UP000476411"/>
    </source>
</evidence>
<evidence type="ECO:0000313" key="2">
    <source>
        <dbReference type="EMBL" id="QHS58166.1"/>
    </source>
</evidence>
<protein>
    <submittedName>
        <fullName evidence="2">Uncharacterized protein</fullName>
    </submittedName>
</protein>
<evidence type="ECO:0000256" key="1">
    <source>
        <dbReference type="SAM" id="Phobius"/>
    </source>
</evidence>
<keyword evidence="3" id="KW-1185">Reference proteome</keyword>
<proteinExistence type="predicted"/>
<keyword evidence="1" id="KW-1133">Transmembrane helix</keyword>
<keyword evidence="1" id="KW-0472">Membrane</keyword>
<feature type="transmembrane region" description="Helical" evidence="1">
    <location>
        <begin position="21"/>
        <end position="41"/>
    </location>
</feature>
<dbReference type="Proteomes" id="UP000476411">
    <property type="component" value="Chromosome"/>
</dbReference>
<reference evidence="2 3" key="1">
    <citation type="submission" date="2020-01" db="EMBL/GenBank/DDBJ databases">
        <title>Complete genome sequence of Chitinophaga sp. H33E-04 isolated from quinoa roots.</title>
        <authorList>
            <person name="Weon H.-Y."/>
            <person name="Lee S.A."/>
        </authorList>
    </citation>
    <scope>NUCLEOTIDE SEQUENCE [LARGE SCALE GENOMIC DNA]</scope>
    <source>
        <strain evidence="2 3">H33E-04</strain>
    </source>
</reference>
<organism evidence="2 3">
    <name type="scientific">Chitinophaga agri</name>
    <dbReference type="NCBI Taxonomy" id="2703787"/>
    <lineage>
        <taxon>Bacteria</taxon>
        <taxon>Pseudomonadati</taxon>
        <taxon>Bacteroidota</taxon>
        <taxon>Chitinophagia</taxon>
        <taxon>Chitinophagales</taxon>
        <taxon>Chitinophagaceae</taxon>
        <taxon>Chitinophaga</taxon>
    </lineage>
</organism>
<accession>A0A6B9Z879</accession>
<dbReference type="EMBL" id="CP048113">
    <property type="protein sequence ID" value="QHS58166.1"/>
    <property type="molecule type" value="Genomic_DNA"/>
</dbReference>
<dbReference type="AlphaFoldDB" id="A0A6B9Z879"/>
<dbReference type="RefSeq" id="WP_162329871.1">
    <property type="nucleotide sequence ID" value="NZ_CP048113.1"/>
</dbReference>
<sequence length="61" mass="7109">MYYELTPGKLRLSEQRHIPMSIMLFSYIIATLIAAIAFPLLKTLLVLLLEKLYAIIIQHDY</sequence>
<dbReference type="KEGG" id="chih:GWR21_00710"/>
<name>A0A6B9Z879_9BACT</name>
<gene>
    <name evidence="2" type="ORF">GWR21_00710</name>
</gene>
<keyword evidence="1" id="KW-0812">Transmembrane</keyword>